<feature type="compositionally biased region" description="Pro residues" evidence="11">
    <location>
        <begin position="494"/>
        <end position="522"/>
    </location>
</feature>
<comment type="catalytic activity">
    <reaction evidence="10">
        <text>[DNA-directed RNA polymerase] + ATP = phospho-[DNA-directed RNA polymerase] + ADP + H(+)</text>
        <dbReference type="Rhea" id="RHEA:10216"/>
        <dbReference type="Rhea" id="RHEA-COMP:11321"/>
        <dbReference type="Rhea" id="RHEA-COMP:11322"/>
        <dbReference type="ChEBI" id="CHEBI:15378"/>
        <dbReference type="ChEBI" id="CHEBI:30616"/>
        <dbReference type="ChEBI" id="CHEBI:43176"/>
        <dbReference type="ChEBI" id="CHEBI:68546"/>
        <dbReference type="ChEBI" id="CHEBI:456216"/>
        <dbReference type="EC" id="2.7.11.23"/>
    </reaction>
</comment>
<keyword evidence="6" id="KW-0547">Nucleotide-binding</keyword>
<dbReference type="InterPro" id="IPR008271">
    <property type="entry name" value="Ser/Thr_kinase_AS"/>
</dbReference>
<keyword evidence="8" id="KW-0067">ATP-binding</keyword>
<keyword evidence="5" id="KW-0808">Transferase</keyword>
<dbReference type="EMBL" id="PUHQ01000080">
    <property type="protein sequence ID" value="KAG0657502.1"/>
    <property type="molecule type" value="Genomic_DNA"/>
</dbReference>
<feature type="region of interest" description="Disordered" evidence="11">
    <location>
        <begin position="18"/>
        <end position="80"/>
    </location>
</feature>
<dbReference type="Proteomes" id="UP000777482">
    <property type="component" value="Unassembled WGS sequence"/>
</dbReference>
<dbReference type="PROSITE" id="PS00108">
    <property type="entry name" value="PROTEIN_KINASE_ST"/>
    <property type="match status" value="1"/>
</dbReference>
<feature type="compositionally biased region" description="Basic and acidic residues" evidence="11">
    <location>
        <begin position="229"/>
        <end position="238"/>
    </location>
</feature>
<dbReference type="PANTHER" id="PTHR24056">
    <property type="entry name" value="CELL DIVISION PROTEIN KINASE"/>
    <property type="match status" value="1"/>
</dbReference>
<evidence type="ECO:0000256" key="2">
    <source>
        <dbReference type="ARBA" id="ARBA00006485"/>
    </source>
</evidence>
<evidence type="ECO:0000256" key="11">
    <source>
        <dbReference type="SAM" id="MobiDB-lite"/>
    </source>
</evidence>
<dbReference type="AlphaFoldDB" id="A0A9P7B3P6"/>
<feature type="compositionally biased region" description="Basic and acidic residues" evidence="11">
    <location>
        <begin position="246"/>
        <end position="265"/>
    </location>
</feature>
<evidence type="ECO:0000256" key="5">
    <source>
        <dbReference type="ARBA" id="ARBA00022679"/>
    </source>
</evidence>
<dbReference type="GO" id="GO:0008353">
    <property type="term" value="F:RNA polymerase II CTD heptapeptide repeat kinase activity"/>
    <property type="evidence" value="ECO:0007669"/>
    <property type="project" value="UniProtKB-EC"/>
</dbReference>
<evidence type="ECO:0000259" key="12">
    <source>
        <dbReference type="PROSITE" id="PS50011"/>
    </source>
</evidence>
<feature type="compositionally biased region" description="Basic and acidic residues" evidence="11">
    <location>
        <begin position="347"/>
        <end position="392"/>
    </location>
</feature>
<dbReference type="Gene3D" id="1.10.510.10">
    <property type="entry name" value="Transferase(Phosphotransferase) domain 1"/>
    <property type="match status" value="1"/>
</dbReference>
<dbReference type="SUPFAM" id="SSF56112">
    <property type="entry name" value="Protein kinase-like (PK-like)"/>
    <property type="match status" value="1"/>
</dbReference>
<dbReference type="GO" id="GO:0004693">
    <property type="term" value="F:cyclin-dependent protein serine/threonine kinase activity"/>
    <property type="evidence" value="ECO:0007669"/>
    <property type="project" value="TreeGrafter"/>
</dbReference>
<feature type="compositionally biased region" description="Basic and acidic residues" evidence="11">
    <location>
        <begin position="125"/>
        <end position="135"/>
    </location>
</feature>
<sequence>MAPTDRDTANSGFSIRGAAAAAASTSTSSGTAATSGGDGDGGAPKPTAAKGAGGRTKIKLSLKPTVLKSPAKPSPKAVFDTAPLAANKDVKRASSALAEAVADSHDSLKSTKPALARNSSSGSRFDIKGKARASEEPSAAPTEDPSTIAALEALKQGQLPATETDKSPRSPSPPAAADERHSEKWPRSPRPRSPRPRSPAGRRHPDPFFDSAGGLPYDGEPELPATGRSGEKSSRWDRPSSPPPRHGGDPDRLPARFQLEEDERKHRAMQTEAARYGNFRSDDRRAFETTPVAYRSGGYDHDGRYSDYRNRYGYSTQYPRPPTGPYDESGTLDYGDRYNQPRSPRRHHDERSRRLLDQHRDGDAVSRTRDDRRRDAHRDPNWSREDDQERPSKRPRRDSASSSSKRDAAPTQAKKRDRSTSLSTDIGSSEEGEIDEHEKSILDDSSHQRVNDRLTQKTGHHESERSHSPYGARDGDRQRDRDRDRDREYNRRPSAPPPHLPSRPNPPNPSLPVPPRLAPPYNTPTARDANALPPRPLNAPSLPAKPHVVGVQPMAASSSSGRQADRPPTHGAALPLRPPPPPEAPLERPQAPYHPAVPISANVADVTPVESAAPSRALTPAVPAMTAAVEHAPPAVRTQRPHEELWLRTLQPDEEIEGVFSAATTPAPPLDRKYVGCSHISEYTLQEKLGEGTFGVVWKGRRGGVDPATNMSADEEAQLVQRGLRVKRGDVVALKQIIFHNEGDGLPITSVREIRILKMLDHPNVVPVVDIAYEPADHANFKLGKTFMVFPYMDHDLAGLLENRIVRLETAHIKQYSKQLLEGTAYLHRNLILHRDMKAANLLINNQGQLMIADFGLARSIHKAEENAAYTSCVVTRWYRPPELLLGEKRYHTPVDMWGVACVMAEMYQRSPIFPGQSDFDQAVKIFAACGPPTSDSMPGWEKLPGVEGHEKYMWPNNGRSIRAEWSTRVDELFGDLIDRILVLDPKKRLTAEEALDHDWFWTEPYPTDPARMPQYKASHEMDGRKRKEEQHAAFGAVPMPPFPQQQQQPNGMRSNVPIPNYGAPPIAAYNGGQVAAPPLPPPVGVFNGPPPATMAAHGYPGPQQQQQPPPPQMGGYGAAGLGPGPSGMAAGMGMGGGGYRPPPHGGGGGPNHNHNHSYAAPGPPIATAGGGMQPRRMGLGAGQYEGMRQGPSWNPHANVPARPGPPAKVNLMDKFKKQR</sequence>
<evidence type="ECO:0000256" key="10">
    <source>
        <dbReference type="ARBA" id="ARBA00049280"/>
    </source>
</evidence>
<dbReference type="Pfam" id="PF00069">
    <property type="entry name" value="Pkinase"/>
    <property type="match status" value="1"/>
</dbReference>
<protein>
    <recommendedName>
        <fullName evidence="3">[RNA-polymerase]-subunit kinase</fullName>
        <ecNumber evidence="3">2.7.11.23</ecNumber>
    </recommendedName>
</protein>
<dbReference type="PANTHER" id="PTHR24056:SF233">
    <property type="entry name" value="CYCLIN-DEPENDENT KINASE 9"/>
    <property type="match status" value="1"/>
</dbReference>
<feature type="compositionally biased region" description="Gly residues" evidence="11">
    <location>
        <begin position="1115"/>
        <end position="1151"/>
    </location>
</feature>
<reference evidence="13 14" key="1">
    <citation type="submission" date="2020-11" db="EMBL/GenBank/DDBJ databases">
        <title>Kefir isolates.</title>
        <authorList>
            <person name="Marcisauskas S."/>
            <person name="Kim Y."/>
            <person name="Blasche S."/>
        </authorList>
    </citation>
    <scope>NUCLEOTIDE SEQUENCE [LARGE SCALE GENOMIC DNA]</scope>
    <source>
        <strain evidence="13 14">KR</strain>
    </source>
</reference>
<comment type="subcellular location">
    <subcellularLocation>
        <location evidence="1">Nucleus</location>
    </subcellularLocation>
</comment>
<feature type="region of interest" description="Disordered" evidence="11">
    <location>
        <begin position="1090"/>
        <end position="1220"/>
    </location>
</feature>
<keyword evidence="4 13" id="KW-0723">Serine/threonine-protein kinase</keyword>
<dbReference type="GO" id="GO:0005634">
    <property type="term" value="C:nucleus"/>
    <property type="evidence" value="ECO:0007669"/>
    <property type="project" value="UniProtKB-SubCell"/>
</dbReference>
<dbReference type="SMART" id="SM00220">
    <property type="entry name" value="S_TKc"/>
    <property type="match status" value="1"/>
</dbReference>
<evidence type="ECO:0000313" key="14">
    <source>
        <dbReference type="Proteomes" id="UP000777482"/>
    </source>
</evidence>
<evidence type="ECO:0000256" key="4">
    <source>
        <dbReference type="ARBA" id="ARBA00022527"/>
    </source>
</evidence>
<feature type="compositionally biased region" description="Low complexity" evidence="11">
    <location>
        <begin position="18"/>
        <end position="35"/>
    </location>
</feature>
<dbReference type="GO" id="GO:0005524">
    <property type="term" value="F:ATP binding"/>
    <property type="evidence" value="ECO:0007669"/>
    <property type="project" value="UniProtKB-KW"/>
</dbReference>
<dbReference type="InterPro" id="IPR050108">
    <property type="entry name" value="CDK"/>
</dbReference>
<proteinExistence type="inferred from homology"/>
<dbReference type="OrthoDB" id="28397at2759"/>
<dbReference type="InterPro" id="IPR000719">
    <property type="entry name" value="Prot_kinase_dom"/>
</dbReference>
<comment type="caution">
    <text evidence="13">The sequence shown here is derived from an EMBL/GenBank/DDBJ whole genome shotgun (WGS) entry which is preliminary data.</text>
</comment>
<dbReference type="Gene3D" id="3.30.200.20">
    <property type="entry name" value="Phosphorylase Kinase, domain 1"/>
    <property type="match status" value="1"/>
</dbReference>
<comment type="similarity">
    <text evidence="2">Belongs to the protein kinase superfamily. CMGC Ser/Thr protein kinase family. CDC2/CDKX subfamily.</text>
</comment>
<evidence type="ECO:0000256" key="3">
    <source>
        <dbReference type="ARBA" id="ARBA00012409"/>
    </source>
</evidence>
<feature type="domain" description="Protein kinase" evidence="12">
    <location>
        <begin position="683"/>
        <end position="1001"/>
    </location>
</feature>
<evidence type="ECO:0000256" key="7">
    <source>
        <dbReference type="ARBA" id="ARBA00022777"/>
    </source>
</evidence>
<dbReference type="EC" id="2.7.11.23" evidence="3"/>
<dbReference type="PROSITE" id="PS50011">
    <property type="entry name" value="PROTEIN_KINASE_DOM"/>
    <property type="match status" value="1"/>
</dbReference>
<feature type="compositionally biased region" description="Basic and acidic residues" evidence="11">
    <location>
        <begin position="436"/>
        <end position="491"/>
    </location>
</feature>
<organism evidence="13 14">
    <name type="scientific">Rhodotorula mucilaginosa</name>
    <name type="common">Yeast</name>
    <name type="synonym">Rhodotorula rubra</name>
    <dbReference type="NCBI Taxonomy" id="5537"/>
    <lineage>
        <taxon>Eukaryota</taxon>
        <taxon>Fungi</taxon>
        <taxon>Dikarya</taxon>
        <taxon>Basidiomycota</taxon>
        <taxon>Pucciniomycotina</taxon>
        <taxon>Microbotryomycetes</taxon>
        <taxon>Sporidiobolales</taxon>
        <taxon>Sporidiobolaceae</taxon>
        <taxon>Rhodotorula</taxon>
    </lineage>
</organism>
<keyword evidence="9" id="KW-0539">Nucleus</keyword>
<feature type="compositionally biased region" description="Basic and acidic residues" evidence="11">
    <location>
        <begin position="177"/>
        <end position="186"/>
    </location>
</feature>
<evidence type="ECO:0000256" key="6">
    <source>
        <dbReference type="ARBA" id="ARBA00022741"/>
    </source>
</evidence>
<accession>A0A9P7B3P6</accession>
<keyword evidence="14" id="KW-1185">Reference proteome</keyword>
<feature type="compositionally biased region" description="Basic and acidic residues" evidence="11">
    <location>
        <begin position="298"/>
        <end position="310"/>
    </location>
</feature>
<evidence type="ECO:0000256" key="1">
    <source>
        <dbReference type="ARBA" id="ARBA00004123"/>
    </source>
</evidence>
<evidence type="ECO:0000256" key="9">
    <source>
        <dbReference type="ARBA" id="ARBA00023242"/>
    </source>
</evidence>
<evidence type="ECO:0000256" key="8">
    <source>
        <dbReference type="ARBA" id="ARBA00022840"/>
    </source>
</evidence>
<evidence type="ECO:0000313" key="13">
    <source>
        <dbReference type="EMBL" id="KAG0657502.1"/>
    </source>
</evidence>
<dbReference type="FunFam" id="1.10.510.10:FF:000415">
    <property type="entry name" value="CMGC/CDK/CRK7 protein kinase, variant"/>
    <property type="match status" value="1"/>
</dbReference>
<dbReference type="InterPro" id="IPR011009">
    <property type="entry name" value="Kinase-like_dom_sf"/>
</dbReference>
<keyword evidence="7 13" id="KW-0418">Kinase</keyword>
<feature type="region of interest" description="Disordered" evidence="11">
    <location>
        <begin position="102"/>
        <end position="594"/>
    </location>
</feature>
<gene>
    <name evidence="13" type="primary">BUR1</name>
    <name evidence="13" type="ORF">C6P46_006471</name>
</gene>
<name>A0A9P7B3P6_RHOMI</name>